<evidence type="ECO:0000256" key="2">
    <source>
        <dbReference type="ARBA" id="ARBA00022553"/>
    </source>
</evidence>
<keyword evidence="9 10" id="KW-0472">Membrane</keyword>
<dbReference type="Proteomes" id="UP000236214">
    <property type="component" value="Unassembled WGS sequence"/>
</dbReference>
<name>A0A2H6C7Z2_TETHA</name>
<dbReference type="NCBIfam" id="TIGR01946">
    <property type="entry name" value="rnfD"/>
    <property type="match status" value="1"/>
</dbReference>
<protein>
    <submittedName>
        <fullName evidence="11">Uncharacterized protein</fullName>
    </submittedName>
</protein>
<comment type="caution">
    <text evidence="11">The sequence shown here is derived from an EMBL/GenBank/DDBJ whole genome shotgun (WGS) entry which is preliminary data.</text>
</comment>
<keyword evidence="2" id="KW-0597">Phosphoprotein</keyword>
<dbReference type="GO" id="GO:0022900">
    <property type="term" value="P:electron transport chain"/>
    <property type="evidence" value="ECO:0007669"/>
    <property type="project" value="InterPro"/>
</dbReference>
<evidence type="ECO:0000256" key="8">
    <source>
        <dbReference type="ARBA" id="ARBA00022989"/>
    </source>
</evidence>
<feature type="transmembrane region" description="Helical" evidence="10">
    <location>
        <begin position="93"/>
        <end position="118"/>
    </location>
</feature>
<evidence type="ECO:0000256" key="3">
    <source>
        <dbReference type="ARBA" id="ARBA00022630"/>
    </source>
</evidence>
<dbReference type="Pfam" id="PF03116">
    <property type="entry name" value="NQR2_RnfD_RnfE"/>
    <property type="match status" value="1"/>
</dbReference>
<evidence type="ECO:0000256" key="9">
    <source>
        <dbReference type="ARBA" id="ARBA00023136"/>
    </source>
</evidence>
<feature type="transmembrane region" description="Helical" evidence="10">
    <location>
        <begin position="209"/>
        <end position="227"/>
    </location>
</feature>
<dbReference type="EMBL" id="BDEC01000067">
    <property type="protein sequence ID" value="GBD68786.1"/>
    <property type="molecule type" value="Genomic_DNA"/>
</dbReference>
<feature type="transmembrane region" description="Helical" evidence="10">
    <location>
        <begin position="55"/>
        <end position="72"/>
    </location>
</feature>
<accession>A0A2H6C7Z2</accession>
<keyword evidence="3" id="KW-0285">Flavoprotein</keyword>
<dbReference type="PANTHER" id="PTHR30578:SF0">
    <property type="entry name" value="ION-TRANSLOCATING OXIDOREDUCTASE COMPLEX SUBUNIT D"/>
    <property type="match status" value="1"/>
</dbReference>
<dbReference type="RefSeq" id="WP_103083626.1">
    <property type="nucleotide sequence ID" value="NZ_BDDZ01000032.1"/>
</dbReference>
<dbReference type="GO" id="GO:0055085">
    <property type="term" value="P:transmembrane transport"/>
    <property type="evidence" value="ECO:0007669"/>
    <property type="project" value="InterPro"/>
</dbReference>
<dbReference type="PANTHER" id="PTHR30578">
    <property type="entry name" value="ELECTRON TRANSPORT COMPLEX PROTEIN RNFD"/>
    <property type="match status" value="1"/>
</dbReference>
<evidence type="ECO:0000256" key="10">
    <source>
        <dbReference type="SAM" id="Phobius"/>
    </source>
</evidence>
<dbReference type="InterPro" id="IPR011303">
    <property type="entry name" value="RnfD_bac"/>
</dbReference>
<evidence type="ECO:0000256" key="7">
    <source>
        <dbReference type="ARBA" id="ARBA00022982"/>
    </source>
</evidence>
<keyword evidence="7" id="KW-0249">Electron transport</keyword>
<gene>
    <name evidence="11" type="ORF">TEHN7118_1592</name>
</gene>
<feature type="transmembrane region" description="Helical" evidence="10">
    <location>
        <begin position="31"/>
        <end position="49"/>
    </location>
</feature>
<evidence type="ECO:0000256" key="6">
    <source>
        <dbReference type="ARBA" id="ARBA00022967"/>
    </source>
</evidence>
<keyword evidence="6" id="KW-1278">Translocase</keyword>
<keyword evidence="4" id="KW-0288">FMN</keyword>
<dbReference type="AlphaFoldDB" id="A0A2H6C7Z2"/>
<feature type="transmembrane region" description="Helical" evidence="10">
    <location>
        <begin position="311"/>
        <end position="329"/>
    </location>
</feature>
<proteinExistence type="predicted"/>
<keyword evidence="5 10" id="KW-0812">Transmembrane</keyword>
<reference evidence="11 12" key="1">
    <citation type="submission" date="2016-05" db="EMBL/GenBank/DDBJ databases">
        <title>Whole genome sequencing of Tetragenococcus halophilus subsp. halophilus NISL 7118.</title>
        <authorList>
            <person name="Shiwa Y."/>
            <person name="Nishimura I."/>
            <person name="Yoshikawa H."/>
            <person name="Koyama Y."/>
            <person name="Oguma T."/>
        </authorList>
    </citation>
    <scope>NUCLEOTIDE SEQUENCE [LARGE SCALE GENOMIC DNA]</scope>
    <source>
        <strain evidence="11 12">NISL 7118</strain>
    </source>
</reference>
<keyword evidence="1" id="KW-0813">Transport</keyword>
<evidence type="ECO:0000256" key="4">
    <source>
        <dbReference type="ARBA" id="ARBA00022643"/>
    </source>
</evidence>
<dbReference type="GO" id="GO:0005886">
    <property type="term" value="C:plasma membrane"/>
    <property type="evidence" value="ECO:0007669"/>
    <property type="project" value="TreeGrafter"/>
</dbReference>
<feature type="transmembrane region" description="Helical" evidence="10">
    <location>
        <begin position="234"/>
        <end position="252"/>
    </location>
</feature>
<evidence type="ECO:0000256" key="1">
    <source>
        <dbReference type="ARBA" id="ARBA00022448"/>
    </source>
</evidence>
<evidence type="ECO:0000313" key="12">
    <source>
        <dbReference type="Proteomes" id="UP000236214"/>
    </source>
</evidence>
<keyword evidence="12" id="KW-1185">Reference proteome</keyword>
<evidence type="ECO:0000313" key="11">
    <source>
        <dbReference type="EMBL" id="GBD68786.1"/>
    </source>
</evidence>
<sequence length="352" mass="38482">MENTIDRKKIENNLKVGPSPHIRSKRTVEGIMTEVLIALVPPIIAAVYFFGWWVFVQLAVAIIVAVFSEFLYQKITYQKVTIHDRSALVTGTLIGLSFPITAPLWVVAVTSLFAIVVVKQWNLGLGKGGIGRNYLNPAVTARVCAKIFFTPFFTDWVLPTGFFGGPYGGVDAVSSSTPLEFVGHGAQRVSAKVPDLGGLFLGLDLGGNIGETSKLAIVIGMLFLIFRRIINPKIPILFIGSTVLVMCFWGNFNLEFMLTHALTGTLFFGATYMATDYSSGALTPAGKTIFAVGGGVLTALIRMIFDFPGGFGIAIIIMNICAPFIDQKLMQRIYGHHKRPQVKFDRQNPNQL</sequence>
<evidence type="ECO:0000256" key="5">
    <source>
        <dbReference type="ARBA" id="ARBA00022692"/>
    </source>
</evidence>
<organism evidence="11 12">
    <name type="scientific">Tetragenococcus halophilus subsp. halophilus</name>
    <dbReference type="NCBI Taxonomy" id="1513897"/>
    <lineage>
        <taxon>Bacteria</taxon>
        <taxon>Bacillati</taxon>
        <taxon>Bacillota</taxon>
        <taxon>Bacilli</taxon>
        <taxon>Lactobacillales</taxon>
        <taxon>Enterococcaceae</taxon>
        <taxon>Tetragenococcus</taxon>
    </lineage>
</organism>
<keyword evidence="8 10" id="KW-1133">Transmembrane helix</keyword>
<dbReference type="InterPro" id="IPR004338">
    <property type="entry name" value="NqrB/RnfD"/>
</dbReference>